<reference evidence="1" key="1">
    <citation type="submission" date="2023-07" db="EMBL/GenBank/DDBJ databases">
        <title>Black Yeasts Isolated from many extreme environments.</title>
        <authorList>
            <person name="Coleine C."/>
            <person name="Stajich J.E."/>
            <person name="Selbmann L."/>
        </authorList>
    </citation>
    <scope>NUCLEOTIDE SEQUENCE</scope>
    <source>
        <strain evidence="1">CCFEE 5714</strain>
    </source>
</reference>
<organism evidence="1 2">
    <name type="scientific">Vermiconidia calcicola</name>
    <dbReference type="NCBI Taxonomy" id="1690605"/>
    <lineage>
        <taxon>Eukaryota</taxon>
        <taxon>Fungi</taxon>
        <taxon>Dikarya</taxon>
        <taxon>Ascomycota</taxon>
        <taxon>Pezizomycotina</taxon>
        <taxon>Dothideomycetes</taxon>
        <taxon>Dothideomycetidae</taxon>
        <taxon>Mycosphaerellales</taxon>
        <taxon>Extremaceae</taxon>
        <taxon>Vermiconidia</taxon>
    </lineage>
</organism>
<comment type="caution">
    <text evidence="1">The sequence shown here is derived from an EMBL/GenBank/DDBJ whole genome shotgun (WGS) entry which is preliminary data.</text>
</comment>
<dbReference type="EMBL" id="JAUTXU010000041">
    <property type="protein sequence ID" value="KAK3716634.1"/>
    <property type="molecule type" value="Genomic_DNA"/>
</dbReference>
<sequence length="294" mass="32160">MYYASNLLYVVPLVLSKASAAYFVLRLTPVHTQQQFVKGLLGLMTLWGLALFFAIALACDLSQPWLLIDQSCSGYLLRWQILGAVGCAFEVAIFGVAIWLLWSLRTTRGNKAMVLASFSFRLVIIVIVALRLASFDKRGLTTDPMLLEAQFVAWTSTELNYSLVSATIPILRPFVNNLATHYGAGHGQRSDGYGTGSAGNTYNLSAGREMKDKESIPMKSLNRSENRGYERDGVNGHASTGYASGVVTGKQAIVERCDGDSSQAAHADATSVGSNDSQKMIIRKDVTWHIQHEL</sequence>
<accession>A0ACC3NI99</accession>
<protein>
    <submittedName>
        <fullName evidence="1">Uncharacterized protein</fullName>
    </submittedName>
</protein>
<name>A0ACC3NI99_9PEZI</name>
<evidence type="ECO:0000313" key="1">
    <source>
        <dbReference type="EMBL" id="KAK3716634.1"/>
    </source>
</evidence>
<keyword evidence="2" id="KW-1185">Reference proteome</keyword>
<proteinExistence type="predicted"/>
<evidence type="ECO:0000313" key="2">
    <source>
        <dbReference type="Proteomes" id="UP001281147"/>
    </source>
</evidence>
<gene>
    <name evidence="1" type="ORF">LTR37_006264</name>
</gene>
<dbReference type="Proteomes" id="UP001281147">
    <property type="component" value="Unassembled WGS sequence"/>
</dbReference>